<reference evidence="1" key="2">
    <citation type="submission" date="2025-09" db="UniProtKB">
        <authorList>
            <consortium name="Ensembl"/>
        </authorList>
    </citation>
    <scope>IDENTIFICATION</scope>
</reference>
<dbReference type="PaxDb" id="30732-ENSOMEP00000021815"/>
<dbReference type="Proteomes" id="UP000261560">
    <property type="component" value="Unplaced"/>
</dbReference>
<protein>
    <submittedName>
        <fullName evidence="1">Uncharacterized protein</fullName>
    </submittedName>
</protein>
<dbReference type="AlphaFoldDB" id="A0A3B3CWW2"/>
<evidence type="ECO:0000313" key="1">
    <source>
        <dbReference type="Ensembl" id="ENSOMEP00000021815.1"/>
    </source>
</evidence>
<sequence length="87" mass="8884">GGSEAAVPLLPSEPVPILSSRTGALLSRMTNGRKSGGVGGAICCFHYTLLQLEDGPPSGVLKVLSRDSPVDPPVCPAGQTLLFSHMA</sequence>
<keyword evidence="2" id="KW-1185">Reference proteome</keyword>
<name>A0A3B3CWW2_ORYME</name>
<evidence type="ECO:0000313" key="2">
    <source>
        <dbReference type="Proteomes" id="UP000261560"/>
    </source>
</evidence>
<organism evidence="1 2">
    <name type="scientific">Oryzias melastigma</name>
    <name type="common">Marine medaka</name>
    <dbReference type="NCBI Taxonomy" id="30732"/>
    <lineage>
        <taxon>Eukaryota</taxon>
        <taxon>Metazoa</taxon>
        <taxon>Chordata</taxon>
        <taxon>Craniata</taxon>
        <taxon>Vertebrata</taxon>
        <taxon>Euteleostomi</taxon>
        <taxon>Actinopterygii</taxon>
        <taxon>Neopterygii</taxon>
        <taxon>Teleostei</taxon>
        <taxon>Neoteleostei</taxon>
        <taxon>Acanthomorphata</taxon>
        <taxon>Ovalentaria</taxon>
        <taxon>Atherinomorphae</taxon>
        <taxon>Beloniformes</taxon>
        <taxon>Adrianichthyidae</taxon>
        <taxon>Oryziinae</taxon>
        <taxon>Oryzias</taxon>
    </lineage>
</organism>
<accession>A0A3B3CWW2</accession>
<reference evidence="1" key="1">
    <citation type="submission" date="2025-08" db="UniProtKB">
        <authorList>
            <consortium name="Ensembl"/>
        </authorList>
    </citation>
    <scope>IDENTIFICATION</scope>
</reference>
<dbReference type="Ensembl" id="ENSOMET00000016356.1">
    <property type="protein sequence ID" value="ENSOMEP00000021815.1"/>
    <property type="gene ID" value="ENSOMEG00000023890.1"/>
</dbReference>
<proteinExistence type="predicted"/>